<dbReference type="GO" id="GO:0005634">
    <property type="term" value="C:nucleus"/>
    <property type="evidence" value="ECO:0007669"/>
    <property type="project" value="UniProtKB-SubCell"/>
</dbReference>
<dbReference type="PROSITE" id="PS00598">
    <property type="entry name" value="CHROMO_1"/>
    <property type="match status" value="1"/>
</dbReference>
<dbReference type="Proteomes" id="UP000054558">
    <property type="component" value="Unassembled WGS sequence"/>
</dbReference>
<dbReference type="InterPro" id="IPR016197">
    <property type="entry name" value="Chromo-like_dom_sf"/>
</dbReference>
<keyword evidence="5" id="KW-1185">Reference proteome</keyword>
<gene>
    <name evidence="4" type="ORF">KFL_003600140</name>
</gene>
<dbReference type="Pfam" id="PF00385">
    <property type="entry name" value="Chromo"/>
    <property type="match status" value="1"/>
</dbReference>
<dbReference type="STRING" id="105231.A0A1Y1I9A7"/>
<name>A0A1Y1I9A7_KLENI</name>
<feature type="domain" description="Chromo" evidence="3">
    <location>
        <begin position="201"/>
        <end position="269"/>
    </location>
</feature>
<protein>
    <recommendedName>
        <fullName evidence="3">Chromo domain-containing protein</fullName>
    </recommendedName>
</protein>
<evidence type="ECO:0000256" key="2">
    <source>
        <dbReference type="ARBA" id="ARBA00023242"/>
    </source>
</evidence>
<dbReference type="InterPro" id="IPR051219">
    <property type="entry name" value="Heterochromatin_chromo-domain"/>
</dbReference>
<evidence type="ECO:0000256" key="1">
    <source>
        <dbReference type="ARBA" id="ARBA00004123"/>
    </source>
</evidence>
<dbReference type="InterPro" id="IPR023779">
    <property type="entry name" value="Chromodomain_CS"/>
</dbReference>
<keyword evidence="2" id="KW-0539">Nucleus</keyword>
<evidence type="ECO:0000313" key="4">
    <source>
        <dbReference type="EMBL" id="GAQ87554.1"/>
    </source>
</evidence>
<accession>A0A1Y1I9A7</accession>
<organism evidence="4 5">
    <name type="scientific">Klebsormidium nitens</name>
    <name type="common">Green alga</name>
    <name type="synonym">Ulothrix nitens</name>
    <dbReference type="NCBI Taxonomy" id="105231"/>
    <lineage>
        <taxon>Eukaryota</taxon>
        <taxon>Viridiplantae</taxon>
        <taxon>Streptophyta</taxon>
        <taxon>Klebsormidiophyceae</taxon>
        <taxon>Klebsormidiales</taxon>
        <taxon>Klebsormidiaceae</taxon>
        <taxon>Klebsormidium</taxon>
    </lineage>
</organism>
<comment type="subcellular location">
    <subcellularLocation>
        <location evidence="1">Nucleus</location>
    </subcellularLocation>
</comment>
<evidence type="ECO:0000313" key="5">
    <source>
        <dbReference type="Proteomes" id="UP000054558"/>
    </source>
</evidence>
<dbReference type="CDD" id="cd00024">
    <property type="entry name" value="CD_CSD"/>
    <property type="match status" value="1"/>
</dbReference>
<dbReference type="PROSITE" id="PS50013">
    <property type="entry name" value="CHROMO_2"/>
    <property type="match status" value="1"/>
</dbReference>
<dbReference type="InterPro" id="IPR000953">
    <property type="entry name" value="Chromo/chromo_shadow_dom"/>
</dbReference>
<reference evidence="4 5" key="1">
    <citation type="journal article" date="2014" name="Nat. Commun.">
        <title>Klebsormidium flaccidum genome reveals primary factors for plant terrestrial adaptation.</title>
        <authorList>
            <person name="Hori K."/>
            <person name="Maruyama F."/>
            <person name="Fujisawa T."/>
            <person name="Togashi T."/>
            <person name="Yamamoto N."/>
            <person name="Seo M."/>
            <person name="Sato S."/>
            <person name="Yamada T."/>
            <person name="Mori H."/>
            <person name="Tajima N."/>
            <person name="Moriyama T."/>
            <person name="Ikeuchi M."/>
            <person name="Watanabe M."/>
            <person name="Wada H."/>
            <person name="Kobayashi K."/>
            <person name="Saito M."/>
            <person name="Masuda T."/>
            <person name="Sasaki-Sekimoto Y."/>
            <person name="Mashiguchi K."/>
            <person name="Awai K."/>
            <person name="Shimojima M."/>
            <person name="Masuda S."/>
            <person name="Iwai M."/>
            <person name="Nobusawa T."/>
            <person name="Narise T."/>
            <person name="Kondo S."/>
            <person name="Saito H."/>
            <person name="Sato R."/>
            <person name="Murakawa M."/>
            <person name="Ihara Y."/>
            <person name="Oshima-Yamada Y."/>
            <person name="Ohtaka K."/>
            <person name="Satoh M."/>
            <person name="Sonobe K."/>
            <person name="Ishii M."/>
            <person name="Ohtani R."/>
            <person name="Kanamori-Sato M."/>
            <person name="Honoki R."/>
            <person name="Miyazaki D."/>
            <person name="Mochizuki H."/>
            <person name="Umetsu J."/>
            <person name="Higashi K."/>
            <person name="Shibata D."/>
            <person name="Kamiya Y."/>
            <person name="Sato N."/>
            <person name="Nakamura Y."/>
            <person name="Tabata S."/>
            <person name="Ida S."/>
            <person name="Kurokawa K."/>
            <person name="Ohta H."/>
        </authorList>
    </citation>
    <scope>NUCLEOTIDE SEQUENCE [LARGE SCALE GENOMIC DNA]</scope>
    <source>
        <strain evidence="4 5">NIES-2285</strain>
    </source>
</reference>
<dbReference type="EMBL" id="DF237309">
    <property type="protein sequence ID" value="GAQ87554.1"/>
    <property type="molecule type" value="Genomic_DNA"/>
</dbReference>
<dbReference type="PANTHER" id="PTHR22812">
    <property type="entry name" value="CHROMOBOX PROTEIN"/>
    <property type="match status" value="1"/>
</dbReference>
<sequence>MEISAETVIARGLLKRHDSKLYHMHATFVSAVRAHDDMFDLERFSEDPGAALNVMQNRHVLRGSLHRDRFERGYLQYWAIRFCQEHCPTMLSEIDLCQPIDTILSQINDPFWCQLRDEALEHSRRCDNPLCGRYAHFDGNAKVFRKCCRGGGRGELEEAAAGGTGEAAIVKGVSGKWNLETGPVSLRTRGKRRLLENDDLYEVERIEMSMIKNGMSFYILVLVPIYLIKWKGYPSSENTWEPEDNLTVVGREMLDEYLRTQPQGDFYTRDRADHEPDLVEDAEPDAPRCKSKLVSCTPRTSSDGRGHTAGTLVAFWACCYMFPPLEMILSESTNLVHHYMMLLFAHVHLPEFVGMDDMCHWARFAASGDRPQLCEKTREFHEETKKVGEACKRTKCA</sequence>
<dbReference type="Gene3D" id="2.40.50.40">
    <property type="match status" value="1"/>
</dbReference>
<dbReference type="AlphaFoldDB" id="A0A1Y1I9A7"/>
<dbReference type="SUPFAM" id="SSF54160">
    <property type="entry name" value="Chromo domain-like"/>
    <property type="match status" value="1"/>
</dbReference>
<dbReference type="InterPro" id="IPR023780">
    <property type="entry name" value="Chromo_domain"/>
</dbReference>
<proteinExistence type="predicted"/>
<dbReference type="SMART" id="SM00298">
    <property type="entry name" value="CHROMO"/>
    <property type="match status" value="1"/>
</dbReference>
<dbReference type="OrthoDB" id="2021163at2759"/>
<evidence type="ECO:0000259" key="3">
    <source>
        <dbReference type="PROSITE" id="PS50013"/>
    </source>
</evidence>